<dbReference type="SUPFAM" id="SSF51735">
    <property type="entry name" value="NAD(P)-binding Rossmann-fold domains"/>
    <property type="match status" value="1"/>
</dbReference>
<dbReference type="InterPro" id="IPR051468">
    <property type="entry name" value="Fungal_SecMetab_SDRs"/>
</dbReference>
<evidence type="ECO:0000256" key="3">
    <source>
        <dbReference type="ARBA" id="ARBA00023002"/>
    </source>
</evidence>
<sequence length="247" mass="27021">MTGKTYFITGGNRGIGYQLTSQLSSDPSNTLLVAIRDIKTPSVQLSQLVKEKSNIKLVQLELTSQKDIDSIPAQITEILGQDAVIDVFLANAGIDSRTGPTLTATDASKWESLYKINSLAPILTFQKLYPFLQKSKTKQAIFTSSLLGSIAGYIPFHTSSYGQSKAALNYSVKALSEELKDQGFVILSIHPGLVATDMTKNLSSDLFAFPMISDVKAAEKQVALFKKLDSGFNGKFWDVDSDKEYVF</sequence>
<proteinExistence type="inferred from homology"/>
<dbReference type="GO" id="GO:0016491">
    <property type="term" value="F:oxidoreductase activity"/>
    <property type="evidence" value="ECO:0007669"/>
    <property type="project" value="UniProtKB-KW"/>
</dbReference>
<evidence type="ECO:0000313" key="5">
    <source>
        <dbReference type="Proteomes" id="UP000774326"/>
    </source>
</evidence>
<dbReference type="CDD" id="cd05325">
    <property type="entry name" value="carb_red_sniffer_like_SDR_c"/>
    <property type="match status" value="1"/>
</dbReference>
<keyword evidence="5" id="KW-1185">Reference proteome</keyword>
<evidence type="ECO:0000313" key="4">
    <source>
        <dbReference type="EMBL" id="KAH3683545.1"/>
    </source>
</evidence>
<accession>A0A9P8Q5W6</accession>
<organism evidence="4 5">
    <name type="scientific">Wickerhamomyces pijperi</name>
    <name type="common">Yeast</name>
    <name type="synonym">Pichia pijperi</name>
    <dbReference type="NCBI Taxonomy" id="599730"/>
    <lineage>
        <taxon>Eukaryota</taxon>
        <taxon>Fungi</taxon>
        <taxon>Dikarya</taxon>
        <taxon>Ascomycota</taxon>
        <taxon>Saccharomycotina</taxon>
        <taxon>Saccharomycetes</taxon>
        <taxon>Phaffomycetales</taxon>
        <taxon>Wickerhamomycetaceae</taxon>
        <taxon>Wickerhamomyces</taxon>
    </lineage>
</organism>
<dbReference type="PRINTS" id="PR00081">
    <property type="entry name" value="GDHRDH"/>
</dbReference>
<protein>
    <submittedName>
        <fullName evidence="4">Uncharacterized protein</fullName>
    </submittedName>
</protein>
<dbReference type="PANTHER" id="PTHR43544">
    <property type="entry name" value="SHORT-CHAIN DEHYDROGENASE/REDUCTASE"/>
    <property type="match status" value="1"/>
</dbReference>
<reference evidence="4" key="2">
    <citation type="submission" date="2021-01" db="EMBL/GenBank/DDBJ databases">
        <authorList>
            <person name="Schikora-Tamarit M.A."/>
        </authorList>
    </citation>
    <scope>NUCLEOTIDE SEQUENCE</scope>
    <source>
        <strain evidence="4">CBS2887</strain>
    </source>
</reference>
<evidence type="ECO:0000256" key="2">
    <source>
        <dbReference type="ARBA" id="ARBA00022857"/>
    </source>
</evidence>
<dbReference type="OrthoDB" id="3979708at2759"/>
<dbReference type="PANTHER" id="PTHR43544:SF7">
    <property type="entry name" value="NADB-LER2"/>
    <property type="match status" value="1"/>
</dbReference>
<evidence type="ECO:0000256" key="1">
    <source>
        <dbReference type="ARBA" id="ARBA00006484"/>
    </source>
</evidence>
<dbReference type="EMBL" id="JAEUBG010003070">
    <property type="protein sequence ID" value="KAH3683545.1"/>
    <property type="molecule type" value="Genomic_DNA"/>
</dbReference>
<dbReference type="GO" id="GO:0005737">
    <property type="term" value="C:cytoplasm"/>
    <property type="evidence" value="ECO:0007669"/>
    <property type="project" value="TreeGrafter"/>
</dbReference>
<dbReference type="AlphaFoldDB" id="A0A9P8Q5W6"/>
<dbReference type="Proteomes" id="UP000774326">
    <property type="component" value="Unassembled WGS sequence"/>
</dbReference>
<dbReference type="InterPro" id="IPR036291">
    <property type="entry name" value="NAD(P)-bd_dom_sf"/>
</dbReference>
<keyword evidence="2" id="KW-0521">NADP</keyword>
<comment type="similarity">
    <text evidence="1">Belongs to the short-chain dehydrogenases/reductases (SDR) family.</text>
</comment>
<keyword evidence="3" id="KW-0560">Oxidoreductase</keyword>
<name>A0A9P8Q5W6_WICPI</name>
<dbReference type="Pfam" id="PF00106">
    <property type="entry name" value="adh_short"/>
    <property type="match status" value="1"/>
</dbReference>
<reference evidence="4" key="1">
    <citation type="journal article" date="2021" name="Open Biol.">
        <title>Shared evolutionary footprints suggest mitochondrial oxidative damage underlies multiple complex I losses in fungi.</title>
        <authorList>
            <person name="Schikora-Tamarit M.A."/>
            <person name="Marcet-Houben M."/>
            <person name="Nosek J."/>
            <person name="Gabaldon T."/>
        </authorList>
    </citation>
    <scope>NUCLEOTIDE SEQUENCE</scope>
    <source>
        <strain evidence="4">CBS2887</strain>
    </source>
</reference>
<gene>
    <name evidence="4" type="ORF">WICPIJ_005491</name>
</gene>
<dbReference type="Gene3D" id="3.40.50.720">
    <property type="entry name" value="NAD(P)-binding Rossmann-like Domain"/>
    <property type="match status" value="1"/>
</dbReference>
<dbReference type="InterPro" id="IPR002347">
    <property type="entry name" value="SDR_fam"/>
</dbReference>
<comment type="caution">
    <text evidence="4">The sequence shown here is derived from an EMBL/GenBank/DDBJ whole genome shotgun (WGS) entry which is preliminary data.</text>
</comment>